<dbReference type="STRING" id="1293598.IV56_GL001901"/>
<protein>
    <submittedName>
        <fullName evidence="1">Uncharacterized protein</fullName>
    </submittedName>
</protein>
<reference evidence="1 2" key="1">
    <citation type="journal article" date="2015" name="Genome Announc.">
        <title>Expanding the biotechnology potential of lactobacilli through comparative genomics of 213 strains and associated genera.</title>
        <authorList>
            <person name="Sun Z."/>
            <person name="Harris H.M."/>
            <person name="McCann A."/>
            <person name="Guo C."/>
            <person name="Argimon S."/>
            <person name="Zhang W."/>
            <person name="Yang X."/>
            <person name="Jeffery I.B."/>
            <person name="Cooney J.C."/>
            <person name="Kagawa T.F."/>
            <person name="Liu W."/>
            <person name="Song Y."/>
            <person name="Salvetti E."/>
            <person name="Wrobel A."/>
            <person name="Rasinkangas P."/>
            <person name="Parkhill J."/>
            <person name="Rea M.C."/>
            <person name="O'Sullivan O."/>
            <person name="Ritari J."/>
            <person name="Douillard F.P."/>
            <person name="Paul Ross R."/>
            <person name="Yang R."/>
            <person name="Briner A.E."/>
            <person name="Felis G.E."/>
            <person name="de Vos W.M."/>
            <person name="Barrangou R."/>
            <person name="Klaenhammer T.R."/>
            <person name="Caufield P.W."/>
            <person name="Cui Y."/>
            <person name="Zhang H."/>
            <person name="O'Toole P.W."/>
        </authorList>
    </citation>
    <scope>NUCLEOTIDE SEQUENCE [LARGE SCALE GENOMIC DNA]</scope>
    <source>
        <strain evidence="1 2">DSM 24301</strain>
    </source>
</reference>
<organism evidence="1 2">
    <name type="scientific">Lacticaseibacillus saniviri JCM 17471 = DSM 24301</name>
    <dbReference type="NCBI Taxonomy" id="1293598"/>
    <lineage>
        <taxon>Bacteria</taxon>
        <taxon>Bacillati</taxon>
        <taxon>Bacillota</taxon>
        <taxon>Bacilli</taxon>
        <taxon>Lactobacillales</taxon>
        <taxon>Lactobacillaceae</taxon>
        <taxon>Lacticaseibacillus</taxon>
    </lineage>
</organism>
<dbReference type="Proteomes" id="UP000050969">
    <property type="component" value="Unassembled WGS sequence"/>
</dbReference>
<gene>
    <name evidence="1" type="ORF">IV56_GL001901</name>
</gene>
<proteinExistence type="predicted"/>
<dbReference type="AlphaFoldDB" id="A0A0R2MRF2"/>
<keyword evidence="2" id="KW-1185">Reference proteome</keyword>
<dbReference type="EMBL" id="JQCE01000048">
    <property type="protein sequence ID" value="KRO16185.1"/>
    <property type="molecule type" value="Genomic_DNA"/>
</dbReference>
<sequence>MLYEKGAIMMSDLRVLTTIKQPRIKRVKQQTALVQEISLTSLSQIWDVPISTLSRWTKLKSDPLPSKKVVGKRLIEVEKAVKWRKRREQNGK</sequence>
<accession>A0A0R2MRF2</accession>
<dbReference type="PATRIC" id="fig|1293598.4.peg.1979"/>
<comment type="caution">
    <text evidence="1">The sequence shown here is derived from an EMBL/GenBank/DDBJ whole genome shotgun (WGS) entry which is preliminary data.</text>
</comment>
<evidence type="ECO:0000313" key="2">
    <source>
        <dbReference type="Proteomes" id="UP000050969"/>
    </source>
</evidence>
<evidence type="ECO:0000313" key="1">
    <source>
        <dbReference type="EMBL" id="KRO16185.1"/>
    </source>
</evidence>
<name>A0A0R2MRF2_9LACO</name>